<dbReference type="InterPro" id="IPR036271">
    <property type="entry name" value="Tet_transcr_reg_TetR-rel_C_sf"/>
</dbReference>
<evidence type="ECO:0000259" key="5">
    <source>
        <dbReference type="PROSITE" id="PS50977"/>
    </source>
</evidence>
<keyword evidence="2 4" id="KW-0238">DNA-binding</keyword>
<sequence length="193" mass="22294">MGYKHNKEDILKVGYEVFRTNGYHNVGINQILKESGIPKGSFYNFFESKEDFAQQVIQQYGENNRCWMEDYFENCDLSPIECLKSFYNFMMNLNEADRYNGGCLVNNMSVEVGHHSDVIGAEANNHFVGWLNVLAMEITKGQDAGEITKDFSALELAEYMHAGFYGVLARTKVTKNRVYMDVWFEMTFKFIST</sequence>
<evidence type="ECO:0000256" key="2">
    <source>
        <dbReference type="ARBA" id="ARBA00023125"/>
    </source>
</evidence>
<dbReference type="OrthoDB" id="9787680at2"/>
<evidence type="ECO:0000256" key="4">
    <source>
        <dbReference type="PROSITE-ProRule" id="PRU00335"/>
    </source>
</evidence>
<feature type="domain" description="HTH tetR-type" evidence="5">
    <location>
        <begin position="4"/>
        <end position="64"/>
    </location>
</feature>
<evidence type="ECO:0000256" key="1">
    <source>
        <dbReference type="ARBA" id="ARBA00023015"/>
    </source>
</evidence>
<proteinExistence type="predicted"/>
<dbReference type="InterPro" id="IPR001647">
    <property type="entry name" value="HTH_TetR"/>
</dbReference>
<dbReference type="PANTHER" id="PTHR47506:SF6">
    <property type="entry name" value="HTH-TYPE TRANSCRIPTIONAL REPRESSOR NEMR"/>
    <property type="match status" value="1"/>
</dbReference>
<accession>A0A5B7SR40</accession>
<reference evidence="6 7" key="1">
    <citation type="submission" date="2019-05" db="EMBL/GenBank/DDBJ databases">
        <title>Genome sequencing of F202Z8.</title>
        <authorList>
            <person name="Kwon Y.M."/>
        </authorList>
    </citation>
    <scope>NUCLEOTIDE SEQUENCE [LARGE SCALE GENOMIC DNA]</scope>
    <source>
        <strain evidence="6 7">F202Z8</strain>
    </source>
</reference>
<keyword evidence="3" id="KW-0804">Transcription</keyword>
<organism evidence="6 7">
    <name type="scientific">Aggregatimonas sangjinii</name>
    <dbReference type="NCBI Taxonomy" id="2583587"/>
    <lineage>
        <taxon>Bacteria</taxon>
        <taxon>Pseudomonadati</taxon>
        <taxon>Bacteroidota</taxon>
        <taxon>Flavobacteriia</taxon>
        <taxon>Flavobacteriales</taxon>
        <taxon>Flavobacteriaceae</taxon>
        <taxon>Aggregatimonas</taxon>
    </lineage>
</organism>
<keyword evidence="1" id="KW-0805">Transcription regulation</keyword>
<dbReference type="Pfam" id="PF16925">
    <property type="entry name" value="TetR_C_13"/>
    <property type="match status" value="1"/>
</dbReference>
<evidence type="ECO:0000313" key="7">
    <source>
        <dbReference type="Proteomes" id="UP000310017"/>
    </source>
</evidence>
<dbReference type="AlphaFoldDB" id="A0A5B7SR40"/>
<dbReference type="Gene3D" id="1.10.357.10">
    <property type="entry name" value="Tetracycline Repressor, domain 2"/>
    <property type="match status" value="1"/>
</dbReference>
<dbReference type="SUPFAM" id="SSF46689">
    <property type="entry name" value="Homeodomain-like"/>
    <property type="match status" value="1"/>
</dbReference>
<dbReference type="RefSeq" id="WP_138851790.1">
    <property type="nucleotide sequence ID" value="NZ_CP040710.1"/>
</dbReference>
<dbReference type="EMBL" id="CP040710">
    <property type="protein sequence ID" value="QCW99437.1"/>
    <property type="molecule type" value="Genomic_DNA"/>
</dbReference>
<dbReference type="Pfam" id="PF00440">
    <property type="entry name" value="TetR_N"/>
    <property type="match status" value="1"/>
</dbReference>
<dbReference type="PROSITE" id="PS50977">
    <property type="entry name" value="HTH_TETR_2"/>
    <property type="match status" value="1"/>
</dbReference>
<keyword evidence="7" id="KW-1185">Reference proteome</keyword>
<protein>
    <submittedName>
        <fullName evidence="6">TetR/AcrR family transcriptional regulator</fullName>
    </submittedName>
</protein>
<feature type="DNA-binding region" description="H-T-H motif" evidence="4">
    <location>
        <begin position="27"/>
        <end position="46"/>
    </location>
</feature>
<dbReference type="GO" id="GO:0003677">
    <property type="term" value="F:DNA binding"/>
    <property type="evidence" value="ECO:0007669"/>
    <property type="project" value="UniProtKB-UniRule"/>
</dbReference>
<evidence type="ECO:0000256" key="3">
    <source>
        <dbReference type="ARBA" id="ARBA00023163"/>
    </source>
</evidence>
<evidence type="ECO:0000313" key="6">
    <source>
        <dbReference type="EMBL" id="QCW99437.1"/>
    </source>
</evidence>
<dbReference type="PRINTS" id="PR00455">
    <property type="entry name" value="HTHTETR"/>
</dbReference>
<dbReference type="KEGG" id="asag:FGM00_04680"/>
<gene>
    <name evidence="6" type="ORF">FGM00_04680</name>
</gene>
<dbReference type="PANTHER" id="PTHR47506">
    <property type="entry name" value="TRANSCRIPTIONAL REGULATORY PROTEIN"/>
    <property type="match status" value="1"/>
</dbReference>
<dbReference type="InterPro" id="IPR009057">
    <property type="entry name" value="Homeodomain-like_sf"/>
</dbReference>
<name>A0A5B7SR40_9FLAO</name>
<dbReference type="Proteomes" id="UP000310017">
    <property type="component" value="Chromosome"/>
</dbReference>
<dbReference type="InterPro" id="IPR011075">
    <property type="entry name" value="TetR_C"/>
</dbReference>
<dbReference type="SUPFAM" id="SSF48498">
    <property type="entry name" value="Tetracyclin repressor-like, C-terminal domain"/>
    <property type="match status" value="1"/>
</dbReference>